<dbReference type="AlphaFoldDB" id="A0A6B3N8S9"/>
<feature type="repeat" description="WD" evidence="3">
    <location>
        <begin position="505"/>
        <end position="546"/>
    </location>
</feature>
<feature type="compositionally biased region" description="Polar residues" evidence="4">
    <location>
        <begin position="326"/>
        <end position="347"/>
    </location>
</feature>
<dbReference type="InterPro" id="IPR036322">
    <property type="entry name" value="WD40_repeat_dom_sf"/>
</dbReference>
<accession>A0A6B3N8S9</accession>
<feature type="repeat" description="WD" evidence="3">
    <location>
        <begin position="631"/>
        <end position="672"/>
    </location>
</feature>
<dbReference type="PROSITE" id="PS50082">
    <property type="entry name" value="WD_REPEATS_2"/>
    <property type="match status" value="7"/>
</dbReference>
<feature type="repeat" description="WD" evidence="3">
    <location>
        <begin position="463"/>
        <end position="504"/>
    </location>
</feature>
<dbReference type="Pfam" id="PF00400">
    <property type="entry name" value="WD40"/>
    <property type="match status" value="7"/>
</dbReference>
<feature type="repeat" description="WD" evidence="3">
    <location>
        <begin position="421"/>
        <end position="462"/>
    </location>
</feature>
<dbReference type="GO" id="GO:0005524">
    <property type="term" value="F:ATP binding"/>
    <property type="evidence" value="ECO:0007669"/>
    <property type="project" value="InterPro"/>
</dbReference>
<dbReference type="PROSITE" id="PS00678">
    <property type="entry name" value="WD_REPEATS_1"/>
    <property type="match status" value="6"/>
</dbReference>
<dbReference type="InterPro" id="IPR001680">
    <property type="entry name" value="WD40_rpt"/>
</dbReference>
<feature type="transmembrane region" description="Helical" evidence="5">
    <location>
        <begin position="370"/>
        <end position="388"/>
    </location>
</feature>
<feature type="region of interest" description="Disordered" evidence="4">
    <location>
        <begin position="315"/>
        <end position="347"/>
    </location>
</feature>
<dbReference type="PRINTS" id="PR00320">
    <property type="entry name" value="GPROTEINBRPT"/>
</dbReference>
<keyword evidence="7" id="KW-0418">Kinase</keyword>
<dbReference type="InterPro" id="IPR000719">
    <property type="entry name" value="Prot_kinase_dom"/>
</dbReference>
<dbReference type="PANTHER" id="PTHR22847:SF637">
    <property type="entry name" value="WD REPEAT DOMAIN 5B"/>
    <property type="match status" value="1"/>
</dbReference>
<feature type="repeat" description="WD" evidence="3">
    <location>
        <begin position="547"/>
        <end position="588"/>
    </location>
</feature>
<dbReference type="EMBL" id="JAAHFQ010000065">
    <property type="protein sequence ID" value="NER27022.1"/>
    <property type="molecule type" value="Genomic_DNA"/>
</dbReference>
<comment type="caution">
    <text evidence="7">The sequence shown here is derived from an EMBL/GenBank/DDBJ whole genome shotgun (WGS) entry which is preliminary data.</text>
</comment>
<feature type="repeat" description="WD" evidence="3">
    <location>
        <begin position="589"/>
        <end position="630"/>
    </location>
</feature>
<dbReference type="GO" id="GO:0004672">
    <property type="term" value="F:protein kinase activity"/>
    <property type="evidence" value="ECO:0007669"/>
    <property type="project" value="InterPro"/>
</dbReference>
<dbReference type="SUPFAM" id="SSF56112">
    <property type="entry name" value="Protein kinase-like (PK-like)"/>
    <property type="match status" value="1"/>
</dbReference>
<dbReference type="SUPFAM" id="SSF50978">
    <property type="entry name" value="WD40 repeat-like"/>
    <property type="match status" value="1"/>
</dbReference>
<evidence type="ECO:0000256" key="3">
    <source>
        <dbReference type="PROSITE-ProRule" id="PRU00221"/>
    </source>
</evidence>
<dbReference type="CDD" id="cd14014">
    <property type="entry name" value="STKc_PknB_like"/>
    <property type="match status" value="1"/>
</dbReference>
<dbReference type="InterPro" id="IPR019775">
    <property type="entry name" value="WD40_repeat_CS"/>
</dbReference>
<dbReference type="Gene3D" id="1.10.510.10">
    <property type="entry name" value="Transferase(Phosphotransferase) domain 1"/>
    <property type="match status" value="1"/>
</dbReference>
<sequence>MLCCLNPNCQNPLNSDELDLCQSCGTKLVLLRNRYRPILHLGGGGAGRTYLAEDINQENQRCLIKQFAPQVQGQAALHKSTELFTQEARRLQQLGQHPQIPSLIDCFQENSYLYLVRQFIEGQSLLRELEEQGIFDETKIRELLFNLLNVLKFVHQQGVSHGDIKPENIIRSLSPSSPDNWNQLVLTDFSLDKQLKTTSQVGITVGSLGYVPLEQMQSASVSPSGDLFSLGATCFHLLSGIHPWELSKIKGYGWFADWRQHLNQTLGANHSISVELAQILDKLLQENPQQRYQSAEAVLEDLNSQISTVPPVVVKDTPLPPPIESTALTPETESTVAPPDLSSSLAQGDSKETLPLAVLLRKNTKLRNRLLVIAGTIILLGLGGYGYWQVRASVKGDRTTEQTTATMADAVTDNQISLVNTLKYSDYVYALAISPDGETLVSGSGDKAIKIWNLSTEEHQNTITGHKGEVYSVVISPDGELIISGGYDNTVRIWELKTGMLKDTLIEHKSDVFSVAISPDGETIVSGSNDNTIKVWELKTGTVKHTLKGHDSFVYSVAISPDGETIVSGSNDNTIKVWDLNTGELKNTLTGHTDWVKTVAISPDGKTIVSGSTDDTIKIWDLKTGELKNTIDEVNNWVRAVAVSPDSKTIVSGGDDNTVQVWNLKTGELQNTLTGHEGYVLAVAISPDGKTIVSGSRDKTVKKWLRKD</sequence>
<dbReference type="SMART" id="SM00320">
    <property type="entry name" value="WD40"/>
    <property type="match status" value="7"/>
</dbReference>
<feature type="domain" description="Protein kinase" evidence="6">
    <location>
        <begin position="35"/>
        <end position="306"/>
    </location>
</feature>
<dbReference type="Gene3D" id="2.130.10.10">
    <property type="entry name" value="YVTN repeat-like/Quinoprotein amine dehydrogenase"/>
    <property type="match status" value="2"/>
</dbReference>
<proteinExistence type="predicted"/>
<dbReference type="InterPro" id="IPR015943">
    <property type="entry name" value="WD40/YVTN_repeat-like_dom_sf"/>
</dbReference>
<organism evidence="7">
    <name type="scientific">Symploca sp. SIO1C4</name>
    <dbReference type="NCBI Taxonomy" id="2607765"/>
    <lineage>
        <taxon>Bacteria</taxon>
        <taxon>Bacillati</taxon>
        <taxon>Cyanobacteriota</taxon>
        <taxon>Cyanophyceae</taxon>
        <taxon>Coleofasciculales</taxon>
        <taxon>Coleofasciculaceae</taxon>
        <taxon>Symploca</taxon>
    </lineage>
</organism>
<keyword evidence="5" id="KW-0812">Transmembrane</keyword>
<keyword evidence="1 3" id="KW-0853">WD repeat</keyword>
<gene>
    <name evidence="7" type="ORF">F6J89_05150</name>
</gene>
<evidence type="ECO:0000256" key="4">
    <source>
        <dbReference type="SAM" id="MobiDB-lite"/>
    </source>
</evidence>
<dbReference type="SMART" id="SM00564">
    <property type="entry name" value="PQQ"/>
    <property type="match status" value="3"/>
</dbReference>
<evidence type="ECO:0000313" key="7">
    <source>
        <dbReference type="EMBL" id="NER27022.1"/>
    </source>
</evidence>
<evidence type="ECO:0000256" key="2">
    <source>
        <dbReference type="ARBA" id="ARBA00022737"/>
    </source>
</evidence>
<protein>
    <submittedName>
        <fullName evidence="7">Protein kinase</fullName>
    </submittedName>
</protein>
<keyword evidence="2" id="KW-0677">Repeat</keyword>
<evidence type="ECO:0000259" key="6">
    <source>
        <dbReference type="PROSITE" id="PS50011"/>
    </source>
</evidence>
<feature type="repeat" description="WD" evidence="3">
    <location>
        <begin position="673"/>
        <end position="708"/>
    </location>
</feature>
<dbReference type="PANTHER" id="PTHR22847">
    <property type="entry name" value="WD40 REPEAT PROTEIN"/>
    <property type="match status" value="1"/>
</dbReference>
<dbReference type="NCBIfam" id="NF045510">
    <property type="entry name" value="4Cys_prefix_kin"/>
    <property type="match status" value="1"/>
</dbReference>
<evidence type="ECO:0000256" key="1">
    <source>
        <dbReference type="ARBA" id="ARBA00022574"/>
    </source>
</evidence>
<dbReference type="Gene3D" id="3.30.200.20">
    <property type="entry name" value="Phosphorylase Kinase, domain 1"/>
    <property type="match status" value="1"/>
</dbReference>
<dbReference type="Pfam" id="PF00069">
    <property type="entry name" value="Pkinase"/>
    <property type="match status" value="1"/>
</dbReference>
<reference evidence="7" key="1">
    <citation type="submission" date="2019-11" db="EMBL/GenBank/DDBJ databases">
        <title>Genomic insights into an expanded diversity of filamentous marine cyanobacteria reveals the extraordinary biosynthetic potential of Moorea and Okeania.</title>
        <authorList>
            <person name="Ferreira Leao T."/>
            <person name="Wang M."/>
            <person name="Moss N."/>
            <person name="Da Silva R."/>
            <person name="Sanders J."/>
            <person name="Nurk S."/>
            <person name="Gurevich A."/>
            <person name="Humphrey G."/>
            <person name="Reher R."/>
            <person name="Zhu Q."/>
            <person name="Belda-Ferre P."/>
            <person name="Glukhov E."/>
            <person name="Rex R."/>
            <person name="Dorrestein P.C."/>
            <person name="Knight R."/>
            <person name="Pevzner P."/>
            <person name="Gerwick W.H."/>
            <person name="Gerwick L."/>
        </authorList>
    </citation>
    <scope>NUCLEOTIDE SEQUENCE</scope>
    <source>
        <strain evidence="7">SIO1C4</strain>
    </source>
</reference>
<keyword evidence="5" id="KW-0472">Membrane</keyword>
<dbReference type="CDD" id="cd00200">
    <property type="entry name" value="WD40"/>
    <property type="match status" value="1"/>
</dbReference>
<dbReference type="PROSITE" id="PS50294">
    <property type="entry name" value="WD_REPEATS_REGION"/>
    <property type="match status" value="7"/>
</dbReference>
<name>A0A6B3N8S9_9CYAN</name>
<dbReference type="SMART" id="SM00220">
    <property type="entry name" value="S_TKc"/>
    <property type="match status" value="1"/>
</dbReference>
<keyword evidence="5" id="KW-1133">Transmembrane helix</keyword>
<dbReference type="InterPro" id="IPR011009">
    <property type="entry name" value="Kinase-like_dom_sf"/>
</dbReference>
<dbReference type="InterPro" id="IPR020472">
    <property type="entry name" value="WD40_PAC1"/>
</dbReference>
<dbReference type="InterPro" id="IPR018391">
    <property type="entry name" value="PQQ_b-propeller_rpt"/>
</dbReference>
<dbReference type="PROSITE" id="PS50011">
    <property type="entry name" value="PROTEIN_KINASE_DOM"/>
    <property type="match status" value="1"/>
</dbReference>
<keyword evidence="7" id="KW-0808">Transferase</keyword>
<evidence type="ECO:0000256" key="5">
    <source>
        <dbReference type="SAM" id="Phobius"/>
    </source>
</evidence>